<gene>
    <name evidence="1" type="ORF">Glove_91g114</name>
</gene>
<name>A0A397J941_9GLOM</name>
<comment type="caution">
    <text evidence="1">The sequence shown here is derived from an EMBL/GenBank/DDBJ whole genome shotgun (WGS) entry which is preliminary data.</text>
</comment>
<dbReference type="AlphaFoldDB" id="A0A397J941"/>
<evidence type="ECO:0000313" key="1">
    <source>
        <dbReference type="EMBL" id="RHZ83562.1"/>
    </source>
</evidence>
<evidence type="ECO:0000313" key="2">
    <source>
        <dbReference type="Proteomes" id="UP000266861"/>
    </source>
</evidence>
<sequence length="143" mass="16613">MHNDVSYPSQHEQNINNEYNNEKPIIILEPQNNVFEDSFLKFISKNTIDSSSTKAQKIFRKNWNDIINTIEKFLTSTSTLFSISIPTSDSDDQDTEHDIQAKEIKQYLDNIMKNVNTTKRLRNTVKTKLSINSNTNRRGKLCN</sequence>
<proteinExistence type="predicted"/>
<accession>A0A397J941</accession>
<reference evidence="1 2" key="1">
    <citation type="submission" date="2018-08" db="EMBL/GenBank/DDBJ databases">
        <title>Genome and evolution of the arbuscular mycorrhizal fungus Diversispora epigaea (formerly Glomus versiforme) and its bacterial endosymbionts.</title>
        <authorList>
            <person name="Sun X."/>
            <person name="Fei Z."/>
            <person name="Harrison M."/>
        </authorList>
    </citation>
    <scope>NUCLEOTIDE SEQUENCE [LARGE SCALE GENOMIC DNA]</scope>
    <source>
        <strain evidence="1 2">IT104</strain>
    </source>
</reference>
<dbReference type="Proteomes" id="UP000266861">
    <property type="component" value="Unassembled WGS sequence"/>
</dbReference>
<dbReference type="EMBL" id="PQFF01000087">
    <property type="protein sequence ID" value="RHZ83562.1"/>
    <property type="molecule type" value="Genomic_DNA"/>
</dbReference>
<organism evidence="1 2">
    <name type="scientific">Diversispora epigaea</name>
    <dbReference type="NCBI Taxonomy" id="1348612"/>
    <lineage>
        <taxon>Eukaryota</taxon>
        <taxon>Fungi</taxon>
        <taxon>Fungi incertae sedis</taxon>
        <taxon>Mucoromycota</taxon>
        <taxon>Glomeromycotina</taxon>
        <taxon>Glomeromycetes</taxon>
        <taxon>Diversisporales</taxon>
        <taxon>Diversisporaceae</taxon>
        <taxon>Diversispora</taxon>
    </lineage>
</organism>
<keyword evidence="2" id="KW-1185">Reference proteome</keyword>
<dbReference type="OrthoDB" id="10531063at2759"/>
<protein>
    <submittedName>
        <fullName evidence="1">Uncharacterized protein</fullName>
    </submittedName>
</protein>